<proteinExistence type="predicted"/>
<keyword evidence="1" id="KW-0472">Membrane</keyword>
<feature type="transmembrane region" description="Helical" evidence="1">
    <location>
        <begin position="155"/>
        <end position="188"/>
    </location>
</feature>
<sequence>MSPCALFLAAAASTRAPLCFVAHGKSQLHCSLPVERNSPISVYDDGESPQRARTLFLSKQGKLCENKSCKRCLSGGTFGPCGKAASLPIIISSANRDWAKPQAVGFAALLVAVPVLIFSFMGRNRAKPETGSSARRGAVGVAEGVVRFLLRFASFWWFPLVAGAGTAINMFTIVFTGATVVIFLSAILGQPRRWVSTAVCNAAGATLGTAILLFLVRERGVEYLNTTFPAVLASPAWAKATGLMTSYGVGGMLLVSSLPIILHPVIVFGILSGLSDPAILSIVFAGRTLKYLVMSYITVHAPSALRFFGIKTDLVEYATKAIRGDAAK</sequence>
<feature type="transmembrane region" description="Helical" evidence="1">
    <location>
        <begin position="194"/>
        <end position="216"/>
    </location>
</feature>
<evidence type="ECO:0000313" key="2">
    <source>
        <dbReference type="EMBL" id="KOO25717.1"/>
    </source>
</evidence>
<organism evidence="2 3">
    <name type="scientific">Chrysochromulina tobinii</name>
    <dbReference type="NCBI Taxonomy" id="1460289"/>
    <lineage>
        <taxon>Eukaryota</taxon>
        <taxon>Haptista</taxon>
        <taxon>Haptophyta</taxon>
        <taxon>Prymnesiophyceae</taxon>
        <taxon>Prymnesiales</taxon>
        <taxon>Chrysochromulinaceae</taxon>
        <taxon>Chrysochromulina</taxon>
    </lineage>
</organism>
<evidence type="ECO:0008006" key="4">
    <source>
        <dbReference type="Google" id="ProtNLM"/>
    </source>
</evidence>
<evidence type="ECO:0000256" key="1">
    <source>
        <dbReference type="SAM" id="Phobius"/>
    </source>
</evidence>
<dbReference type="AlphaFoldDB" id="A0A0M0JH95"/>
<evidence type="ECO:0000313" key="3">
    <source>
        <dbReference type="Proteomes" id="UP000037460"/>
    </source>
</evidence>
<dbReference type="EMBL" id="JWZX01002939">
    <property type="protein sequence ID" value="KOO25717.1"/>
    <property type="molecule type" value="Genomic_DNA"/>
</dbReference>
<protein>
    <recommendedName>
        <fullName evidence="4">SNARE associated Golgi protein</fullName>
    </recommendedName>
</protein>
<feature type="transmembrane region" description="Helical" evidence="1">
    <location>
        <begin position="103"/>
        <end position="122"/>
    </location>
</feature>
<name>A0A0M0JH95_9EUKA</name>
<comment type="caution">
    <text evidence="2">The sequence shown here is derived from an EMBL/GenBank/DDBJ whole genome shotgun (WGS) entry which is preliminary data.</text>
</comment>
<keyword evidence="3" id="KW-1185">Reference proteome</keyword>
<keyword evidence="1" id="KW-0812">Transmembrane</keyword>
<keyword evidence="1" id="KW-1133">Transmembrane helix</keyword>
<gene>
    <name evidence="2" type="ORF">Ctob_003662</name>
</gene>
<dbReference type="OrthoDB" id="10266130at2759"/>
<accession>A0A0M0JH95</accession>
<dbReference type="Proteomes" id="UP000037460">
    <property type="component" value="Unassembled WGS sequence"/>
</dbReference>
<reference evidence="3" key="1">
    <citation type="journal article" date="2015" name="PLoS Genet.">
        <title>Genome Sequence and Transcriptome Analyses of Chrysochromulina tobin: Metabolic Tools for Enhanced Algal Fitness in the Prominent Order Prymnesiales (Haptophyceae).</title>
        <authorList>
            <person name="Hovde B.T."/>
            <person name="Deodato C.R."/>
            <person name="Hunsperger H.M."/>
            <person name="Ryken S.A."/>
            <person name="Yost W."/>
            <person name="Jha R.K."/>
            <person name="Patterson J."/>
            <person name="Monnat R.J. Jr."/>
            <person name="Barlow S.B."/>
            <person name="Starkenburg S.R."/>
            <person name="Cattolico R.A."/>
        </authorList>
    </citation>
    <scope>NUCLEOTIDE SEQUENCE</scope>
    <source>
        <strain evidence="3">CCMP291</strain>
    </source>
</reference>